<evidence type="ECO:0000256" key="1">
    <source>
        <dbReference type="SAM" id="MobiDB-lite"/>
    </source>
</evidence>
<feature type="compositionally biased region" description="Basic and acidic residues" evidence="1">
    <location>
        <begin position="1"/>
        <end position="14"/>
    </location>
</feature>
<evidence type="ECO:0000313" key="3">
    <source>
        <dbReference type="Proteomes" id="UP000784294"/>
    </source>
</evidence>
<gene>
    <name evidence="2" type="ORF">PXEA_LOCUS24665</name>
</gene>
<sequence length="118" mass="13175">MAGQRQKSERDRQKPQKPVYRPAKKGAPFALRRFAVDTVGSPFSLSLFRCRAHSLNQLVVITTMAMTTMTTMTTTTMPVATGKCSCDGGQPGKSAAEREIGRMDKRERIKITEQNRIK</sequence>
<proteinExistence type="predicted"/>
<feature type="region of interest" description="Disordered" evidence="1">
    <location>
        <begin position="1"/>
        <end position="24"/>
    </location>
</feature>
<dbReference type="Proteomes" id="UP000784294">
    <property type="component" value="Unassembled WGS sequence"/>
</dbReference>
<accession>A0A3S5CLM6</accession>
<feature type="region of interest" description="Disordered" evidence="1">
    <location>
        <begin position="87"/>
        <end position="118"/>
    </location>
</feature>
<reference evidence="2" key="1">
    <citation type="submission" date="2018-11" db="EMBL/GenBank/DDBJ databases">
        <authorList>
            <consortium name="Pathogen Informatics"/>
        </authorList>
    </citation>
    <scope>NUCLEOTIDE SEQUENCE</scope>
</reference>
<dbReference type="EMBL" id="CAAALY010120043">
    <property type="protein sequence ID" value="VEL31225.1"/>
    <property type="molecule type" value="Genomic_DNA"/>
</dbReference>
<name>A0A3S5CLM6_9PLAT</name>
<evidence type="ECO:0000313" key="2">
    <source>
        <dbReference type="EMBL" id="VEL31225.1"/>
    </source>
</evidence>
<dbReference type="AlphaFoldDB" id="A0A3S5CLM6"/>
<protein>
    <submittedName>
        <fullName evidence="2">Uncharacterized protein</fullName>
    </submittedName>
</protein>
<organism evidence="2 3">
    <name type="scientific">Protopolystoma xenopodis</name>
    <dbReference type="NCBI Taxonomy" id="117903"/>
    <lineage>
        <taxon>Eukaryota</taxon>
        <taxon>Metazoa</taxon>
        <taxon>Spiralia</taxon>
        <taxon>Lophotrochozoa</taxon>
        <taxon>Platyhelminthes</taxon>
        <taxon>Monogenea</taxon>
        <taxon>Polyopisthocotylea</taxon>
        <taxon>Polystomatidea</taxon>
        <taxon>Polystomatidae</taxon>
        <taxon>Protopolystoma</taxon>
    </lineage>
</organism>
<keyword evidence="3" id="KW-1185">Reference proteome</keyword>
<feature type="compositionally biased region" description="Basic and acidic residues" evidence="1">
    <location>
        <begin position="95"/>
        <end position="118"/>
    </location>
</feature>
<comment type="caution">
    <text evidence="2">The sequence shown here is derived from an EMBL/GenBank/DDBJ whole genome shotgun (WGS) entry which is preliminary data.</text>
</comment>